<dbReference type="Proteomes" id="UP000031599">
    <property type="component" value="Unassembled WGS sequence"/>
</dbReference>
<feature type="signal peptide" evidence="1">
    <location>
        <begin position="1"/>
        <end position="27"/>
    </location>
</feature>
<accession>A0A0C1ZP06</accession>
<dbReference type="EMBL" id="JMCC02000119">
    <property type="protein sequence ID" value="KIG12768.1"/>
    <property type="molecule type" value="Genomic_DNA"/>
</dbReference>
<protein>
    <submittedName>
        <fullName evidence="2">Uncharacterized protein</fullName>
    </submittedName>
</protein>
<proteinExistence type="predicted"/>
<evidence type="ECO:0000313" key="2">
    <source>
        <dbReference type="EMBL" id="KIG12768.1"/>
    </source>
</evidence>
<evidence type="ECO:0000313" key="3">
    <source>
        <dbReference type="Proteomes" id="UP000031599"/>
    </source>
</evidence>
<keyword evidence="1" id="KW-0732">Signal</keyword>
<comment type="caution">
    <text evidence="2">The sequence shown here is derived from an EMBL/GenBank/DDBJ whole genome shotgun (WGS) entry which is preliminary data.</text>
</comment>
<dbReference type="Gene3D" id="2.40.160.60">
    <property type="entry name" value="Outer membrane protein transport protein (OMPP1/FadL/TodX)"/>
    <property type="match status" value="1"/>
</dbReference>
<evidence type="ECO:0000256" key="1">
    <source>
        <dbReference type="SAM" id="SignalP"/>
    </source>
</evidence>
<sequence>MRARGTGLACGLACGLALLGVTDEAHAAPGVANRLAGPNAQGPATASVTGIYHNPAMLGQLPGLSFETTLRAGVDHLSVRRFGIATNGQPIDALGGPVNLVNPAADYFIGASFLLDPIAIGVAVHTLGSRFRINSDPSLDYHLVSETDIGCALDGSRICPQLRKGGMLEMRTDFDIALAWNALDFMSIGATVHLPRQRTYFARDVDSVLTGANADTGCDPQSASVENAACAERLSFRGSSRLRWFGLNQLPSTRLDLAVTFGVAFDIRDRVVLGLRYRTQPLLGGGSITLNGSSAVCLPTGSNADSGLPACEGATSIDATLSEQIPQELAVGAAGEIGNWALDANLYWIDRCPGGTPKGCDNRDSRSLELVGLDQDASTLPETTIYRGFKDLFGAELWARYRLDDLIGANLPYYKVLCSGSEGIDPATGKRLRCVPRADLLLGVGFNSPGVRPGALTVTNSDGWTLLATIGTSFNLPGRNGTWSLVPGYGVDFLVPTRVGPGGHDPAFTPAAAIEFEASGADLNSPAANSVLAGRGLPTNAGVYTGAVHTVMLGVRWSERGFGARELPKNRK</sequence>
<dbReference type="SUPFAM" id="SSF56935">
    <property type="entry name" value="Porins"/>
    <property type="match status" value="1"/>
</dbReference>
<gene>
    <name evidence="2" type="ORF">DB30_01029</name>
</gene>
<reference evidence="2 3" key="1">
    <citation type="submission" date="2014-12" db="EMBL/GenBank/DDBJ databases">
        <title>Genome assembly of Enhygromyxa salina DSM 15201.</title>
        <authorList>
            <person name="Sharma G."/>
            <person name="Subramanian S."/>
        </authorList>
    </citation>
    <scope>NUCLEOTIDE SEQUENCE [LARGE SCALE GENOMIC DNA]</scope>
    <source>
        <strain evidence="2 3">DSM 15201</strain>
    </source>
</reference>
<organism evidence="2 3">
    <name type="scientific">Enhygromyxa salina</name>
    <dbReference type="NCBI Taxonomy" id="215803"/>
    <lineage>
        <taxon>Bacteria</taxon>
        <taxon>Pseudomonadati</taxon>
        <taxon>Myxococcota</taxon>
        <taxon>Polyangia</taxon>
        <taxon>Nannocystales</taxon>
        <taxon>Nannocystaceae</taxon>
        <taxon>Enhygromyxa</taxon>
    </lineage>
</organism>
<dbReference type="AlphaFoldDB" id="A0A0C1ZP06"/>
<feature type="chain" id="PRO_5002157312" evidence="1">
    <location>
        <begin position="28"/>
        <end position="572"/>
    </location>
</feature>
<name>A0A0C1ZP06_9BACT</name>